<comment type="similarity">
    <text evidence="1">Belongs to the sulfatase family.</text>
</comment>
<evidence type="ECO:0000256" key="4">
    <source>
        <dbReference type="ARBA" id="ARBA00022837"/>
    </source>
</evidence>
<dbReference type="Proteomes" id="UP001320898">
    <property type="component" value="Unassembled WGS sequence"/>
</dbReference>
<dbReference type="SUPFAM" id="SSF53649">
    <property type="entry name" value="Alkaline phosphatase-like"/>
    <property type="match status" value="1"/>
</dbReference>
<sequence length="522" mass="59065">MSSTAATCPRRWRPPTSLSTACCRETEELGQMNAPQKPNVLLIVADDMGYGDFGLFSEGRVSTPNLDRLVEDGVCMQQHYSGSPICSPSRAALLTGRYPHRSGAITQHDLFGLDRIALRETTIADCFTAAGYRTGLVGKWHNGSLDRRFEPTARGFQEFTGFCGGWSDYYDWHLRQNDGTLKGTGEYLTDVLTREACDFVDRHQADPFFLMLAYTAPHSPFQAPQDIIDRYLERGFGRITATTYAMIEVMDRGIGRVLDKLDATGLAENTIVLFTSDNGPAFFNPPFMMKPGEPTFNERFNAGLRGSKGWVYEGGIRVPMVIRHPAKLPADRMNHELAHFTDWYPTLLRMCGIDNVGRCPLDGHDLTDQLSGQSLQTPPRRFWQWNFYYPNIETNAAVRDGDWKLVRPMISGTRYYQNPDLYVSDEDERRTRAFIEADIAEREAPGSVRDILPVPNLRHPAGEKPELYNLSQDPAEQFNLADEQPGIVHRLLGELETWFESVEHDRRTIDDPLHSFEALPAR</sequence>
<proteinExistence type="inferred from homology"/>
<evidence type="ECO:0000256" key="3">
    <source>
        <dbReference type="ARBA" id="ARBA00022801"/>
    </source>
</evidence>
<dbReference type="Pfam" id="PF00884">
    <property type="entry name" value="Sulfatase"/>
    <property type="match status" value="1"/>
</dbReference>
<keyword evidence="4" id="KW-0106">Calcium</keyword>
<keyword evidence="3 6" id="KW-0378">Hydrolase</keyword>
<dbReference type="InterPro" id="IPR024607">
    <property type="entry name" value="Sulfatase_CS"/>
</dbReference>
<evidence type="ECO:0000313" key="6">
    <source>
        <dbReference type="EMBL" id="MCT8971388.1"/>
    </source>
</evidence>
<dbReference type="InterPro" id="IPR000917">
    <property type="entry name" value="Sulfatase_N"/>
</dbReference>
<comment type="caution">
    <text evidence="6">The sequence shown here is derived from an EMBL/GenBank/DDBJ whole genome shotgun (WGS) entry which is preliminary data.</text>
</comment>
<accession>A0AAW5QUM1</accession>
<dbReference type="AlphaFoldDB" id="A0AAW5QUM1"/>
<evidence type="ECO:0000313" key="7">
    <source>
        <dbReference type="Proteomes" id="UP001320898"/>
    </source>
</evidence>
<dbReference type="PROSITE" id="PS00523">
    <property type="entry name" value="SULFATASE_1"/>
    <property type="match status" value="1"/>
</dbReference>
<dbReference type="EMBL" id="JALIDZ010000002">
    <property type="protein sequence ID" value="MCT8971388.1"/>
    <property type="molecule type" value="Genomic_DNA"/>
</dbReference>
<organism evidence="6 7">
    <name type="scientific">Microbaculum marinisediminis</name>
    <dbReference type="NCBI Taxonomy" id="2931392"/>
    <lineage>
        <taxon>Bacteria</taxon>
        <taxon>Pseudomonadati</taxon>
        <taxon>Pseudomonadota</taxon>
        <taxon>Alphaproteobacteria</taxon>
        <taxon>Hyphomicrobiales</taxon>
        <taxon>Tepidamorphaceae</taxon>
        <taxon>Microbaculum</taxon>
    </lineage>
</organism>
<dbReference type="PROSITE" id="PS00149">
    <property type="entry name" value="SULFATASE_2"/>
    <property type="match status" value="1"/>
</dbReference>
<keyword evidence="2" id="KW-0479">Metal-binding</keyword>
<reference evidence="6 7" key="1">
    <citation type="submission" date="2022-04" db="EMBL/GenBank/DDBJ databases">
        <authorList>
            <person name="Ye Y.-Q."/>
            <person name="Du Z.-J."/>
        </authorList>
    </citation>
    <scope>NUCLEOTIDE SEQUENCE [LARGE SCALE GENOMIC DNA]</scope>
    <source>
        <strain evidence="6 7">A6E488</strain>
    </source>
</reference>
<dbReference type="InterPro" id="IPR050738">
    <property type="entry name" value="Sulfatase"/>
</dbReference>
<dbReference type="Gene3D" id="3.40.720.10">
    <property type="entry name" value="Alkaline Phosphatase, subunit A"/>
    <property type="match status" value="1"/>
</dbReference>
<name>A0AAW5QUM1_9HYPH</name>
<evidence type="ECO:0000256" key="2">
    <source>
        <dbReference type="ARBA" id="ARBA00022723"/>
    </source>
</evidence>
<dbReference type="Gene3D" id="3.30.1120.10">
    <property type="match status" value="1"/>
</dbReference>
<feature type="domain" description="Sulfatase N-terminal" evidence="5">
    <location>
        <begin position="38"/>
        <end position="353"/>
    </location>
</feature>
<dbReference type="PANTHER" id="PTHR42693">
    <property type="entry name" value="ARYLSULFATASE FAMILY MEMBER"/>
    <property type="match status" value="1"/>
</dbReference>
<dbReference type="GO" id="GO:0046872">
    <property type="term" value="F:metal ion binding"/>
    <property type="evidence" value="ECO:0007669"/>
    <property type="project" value="UniProtKB-KW"/>
</dbReference>
<dbReference type="RefSeq" id="WP_261614948.1">
    <property type="nucleotide sequence ID" value="NZ_JALIDZ010000002.1"/>
</dbReference>
<evidence type="ECO:0000259" key="5">
    <source>
        <dbReference type="Pfam" id="PF00884"/>
    </source>
</evidence>
<dbReference type="GO" id="GO:0004065">
    <property type="term" value="F:arylsulfatase activity"/>
    <property type="evidence" value="ECO:0007669"/>
    <property type="project" value="TreeGrafter"/>
</dbReference>
<dbReference type="PANTHER" id="PTHR42693:SF53">
    <property type="entry name" value="ENDO-4-O-SULFATASE"/>
    <property type="match status" value="1"/>
</dbReference>
<protein>
    <submittedName>
        <fullName evidence="6">Sulfatase-like hydrolase/transferase</fullName>
    </submittedName>
</protein>
<gene>
    <name evidence="6" type="ORF">MUB46_05885</name>
</gene>
<keyword evidence="7" id="KW-1185">Reference proteome</keyword>
<evidence type="ECO:0000256" key="1">
    <source>
        <dbReference type="ARBA" id="ARBA00008779"/>
    </source>
</evidence>
<dbReference type="InterPro" id="IPR017850">
    <property type="entry name" value="Alkaline_phosphatase_core_sf"/>
</dbReference>